<comment type="caution">
    <text evidence="1">The sequence shown here is derived from an EMBL/GenBank/DDBJ whole genome shotgun (WGS) entry which is preliminary data.</text>
</comment>
<dbReference type="Proteomes" id="UP000006729">
    <property type="component" value="Chromosome 3"/>
</dbReference>
<accession>A0ACC0TA72</accession>
<protein>
    <submittedName>
        <fullName evidence="1">Uncharacterized protein</fullName>
    </submittedName>
</protein>
<sequence>MKSRTAVFVLRVAFTAKYNQSRHGRNYRHLGYS</sequence>
<gene>
    <name evidence="1" type="ORF">POPTR_003G184250v4</name>
</gene>
<proteinExistence type="predicted"/>
<reference evidence="1 2" key="1">
    <citation type="journal article" date="2006" name="Science">
        <title>The genome of black cottonwood, Populus trichocarpa (Torr. &amp; Gray).</title>
        <authorList>
            <person name="Tuskan G.A."/>
            <person name="Difazio S."/>
            <person name="Jansson S."/>
            <person name="Bohlmann J."/>
            <person name="Grigoriev I."/>
            <person name="Hellsten U."/>
            <person name="Putnam N."/>
            <person name="Ralph S."/>
            <person name="Rombauts S."/>
            <person name="Salamov A."/>
            <person name="Schein J."/>
            <person name="Sterck L."/>
            <person name="Aerts A."/>
            <person name="Bhalerao R.R."/>
            <person name="Bhalerao R.P."/>
            <person name="Blaudez D."/>
            <person name="Boerjan W."/>
            <person name="Brun A."/>
            <person name="Brunner A."/>
            <person name="Busov V."/>
            <person name="Campbell M."/>
            <person name="Carlson J."/>
            <person name="Chalot M."/>
            <person name="Chapman J."/>
            <person name="Chen G.L."/>
            <person name="Cooper D."/>
            <person name="Coutinho P.M."/>
            <person name="Couturier J."/>
            <person name="Covert S."/>
            <person name="Cronk Q."/>
            <person name="Cunningham R."/>
            <person name="Davis J."/>
            <person name="Degroeve S."/>
            <person name="Dejardin A."/>
            <person name="Depamphilis C."/>
            <person name="Detter J."/>
            <person name="Dirks B."/>
            <person name="Dubchak I."/>
            <person name="Duplessis S."/>
            <person name="Ehlting J."/>
            <person name="Ellis B."/>
            <person name="Gendler K."/>
            <person name="Goodstein D."/>
            <person name="Gribskov M."/>
            <person name="Grimwood J."/>
            <person name="Groover A."/>
            <person name="Gunter L."/>
            <person name="Hamberger B."/>
            <person name="Heinze B."/>
            <person name="Helariutta Y."/>
            <person name="Henrissat B."/>
            <person name="Holligan D."/>
            <person name="Holt R."/>
            <person name="Huang W."/>
            <person name="Islam-Faridi N."/>
            <person name="Jones S."/>
            <person name="Jones-Rhoades M."/>
            <person name="Jorgensen R."/>
            <person name="Joshi C."/>
            <person name="Kangasjarvi J."/>
            <person name="Karlsson J."/>
            <person name="Kelleher C."/>
            <person name="Kirkpatrick R."/>
            <person name="Kirst M."/>
            <person name="Kohler A."/>
            <person name="Kalluri U."/>
            <person name="Larimer F."/>
            <person name="Leebens-Mack J."/>
            <person name="Leple J.C."/>
            <person name="Locascio P."/>
            <person name="Lou Y."/>
            <person name="Lucas S."/>
            <person name="Martin F."/>
            <person name="Montanini B."/>
            <person name="Napoli C."/>
            <person name="Nelson D.R."/>
            <person name="Nelson C."/>
            <person name="Nieminen K."/>
            <person name="Nilsson O."/>
            <person name="Pereda V."/>
            <person name="Peter G."/>
            <person name="Philippe R."/>
            <person name="Pilate G."/>
            <person name="Poliakov A."/>
            <person name="Razumovskaya J."/>
            <person name="Richardson P."/>
            <person name="Rinaldi C."/>
            <person name="Ritland K."/>
            <person name="Rouze P."/>
            <person name="Ryaboy D."/>
            <person name="Schmutz J."/>
            <person name="Schrader J."/>
            <person name="Segerman B."/>
            <person name="Shin H."/>
            <person name="Siddiqui A."/>
            <person name="Sterky F."/>
            <person name="Terry A."/>
            <person name="Tsai C.J."/>
            <person name="Uberbacher E."/>
            <person name="Unneberg P."/>
            <person name="Vahala J."/>
            <person name="Wall K."/>
            <person name="Wessler S."/>
            <person name="Yang G."/>
            <person name="Yin T."/>
            <person name="Douglas C."/>
            <person name="Marra M."/>
            <person name="Sandberg G."/>
            <person name="Van de Peer Y."/>
            <person name="Rokhsar D."/>
        </authorList>
    </citation>
    <scope>NUCLEOTIDE SEQUENCE [LARGE SCALE GENOMIC DNA]</scope>
    <source>
        <strain evidence="2">cv. Nisqually</strain>
    </source>
</reference>
<evidence type="ECO:0000313" key="1">
    <source>
        <dbReference type="EMBL" id="KAI9398452.1"/>
    </source>
</evidence>
<evidence type="ECO:0000313" key="2">
    <source>
        <dbReference type="Proteomes" id="UP000006729"/>
    </source>
</evidence>
<dbReference type="EMBL" id="CM009292">
    <property type="protein sequence ID" value="KAI9398452.1"/>
    <property type="molecule type" value="Genomic_DNA"/>
</dbReference>
<organism evidence="1 2">
    <name type="scientific">Populus trichocarpa</name>
    <name type="common">Western balsam poplar</name>
    <name type="synonym">Populus balsamifera subsp. trichocarpa</name>
    <dbReference type="NCBI Taxonomy" id="3694"/>
    <lineage>
        <taxon>Eukaryota</taxon>
        <taxon>Viridiplantae</taxon>
        <taxon>Streptophyta</taxon>
        <taxon>Embryophyta</taxon>
        <taxon>Tracheophyta</taxon>
        <taxon>Spermatophyta</taxon>
        <taxon>Magnoliopsida</taxon>
        <taxon>eudicotyledons</taxon>
        <taxon>Gunneridae</taxon>
        <taxon>Pentapetalae</taxon>
        <taxon>rosids</taxon>
        <taxon>fabids</taxon>
        <taxon>Malpighiales</taxon>
        <taxon>Salicaceae</taxon>
        <taxon>Saliceae</taxon>
        <taxon>Populus</taxon>
    </lineage>
</organism>
<keyword evidence="2" id="KW-1185">Reference proteome</keyword>
<name>A0ACC0TA72_POPTR</name>